<evidence type="ECO:0000313" key="2">
    <source>
        <dbReference type="Proteomes" id="UP001331561"/>
    </source>
</evidence>
<gene>
    <name evidence="1" type="ORF">VVD49_09015</name>
</gene>
<proteinExistence type="predicted"/>
<dbReference type="RefSeq" id="WP_327598807.1">
    <property type="nucleotide sequence ID" value="NZ_JAYXHS010000001.1"/>
</dbReference>
<comment type="caution">
    <text evidence="1">The sequence shown here is derived from an EMBL/GenBank/DDBJ whole genome shotgun (WGS) entry which is preliminary data.</text>
</comment>
<sequence length="331" mass="36528">MSHRQLTFRVIIGIAALCVSISSDAMNYYKNNGVLKLSGKADASDLTKLKESLSPDITTVIVAEPTGAAWALSRDLAEIVENAKVTTVLQGWCEGFVCPAMFLAGKERMFSGIARPETMYVSLPISTGNFPPTGEDARRPWSDLTDWWREHTKLGRTELWPRHAPALRSSIVARVEHLKFFHPSAKTSKGSAIECWGEKQDFLNCVPMSDNRDALDAGIITTLDRYVPADKKEITQDIAPPPPSTFAKLEDSPLKVEKLNEKCEATYEEFLRHDSPRAFVVSASGGCYFSSAIVFTPYSSAMGKCQKATKNDCQFYAVDDKVVFAGFKPAP</sequence>
<evidence type="ECO:0000313" key="1">
    <source>
        <dbReference type="EMBL" id="MEC5385863.1"/>
    </source>
</evidence>
<organism evidence="1 2">
    <name type="scientific">Uliginosibacterium silvisoli</name>
    <dbReference type="NCBI Taxonomy" id="3114758"/>
    <lineage>
        <taxon>Bacteria</taxon>
        <taxon>Pseudomonadati</taxon>
        <taxon>Pseudomonadota</taxon>
        <taxon>Betaproteobacteria</taxon>
        <taxon>Rhodocyclales</taxon>
        <taxon>Zoogloeaceae</taxon>
        <taxon>Uliginosibacterium</taxon>
    </lineage>
</organism>
<reference evidence="1 2" key="1">
    <citation type="submission" date="2024-01" db="EMBL/GenBank/DDBJ databases">
        <title>Uliginosibacterium soil sp. nov.</title>
        <authorList>
            <person name="Lv Y."/>
        </authorList>
    </citation>
    <scope>NUCLEOTIDE SEQUENCE [LARGE SCALE GENOMIC DNA]</scope>
    <source>
        <strain evidence="1 2">H3</strain>
    </source>
</reference>
<name>A0ABU6K1Q9_9RHOO</name>
<dbReference type="Proteomes" id="UP001331561">
    <property type="component" value="Unassembled WGS sequence"/>
</dbReference>
<accession>A0ABU6K1Q9</accession>
<keyword evidence="2" id="KW-1185">Reference proteome</keyword>
<dbReference type="EMBL" id="JAYXHS010000001">
    <property type="protein sequence ID" value="MEC5385863.1"/>
    <property type="molecule type" value="Genomic_DNA"/>
</dbReference>
<protein>
    <submittedName>
        <fullName evidence="1">Uncharacterized protein</fullName>
    </submittedName>
</protein>